<comment type="caution">
    <text evidence="2">The sequence shown here is derived from an EMBL/GenBank/DDBJ whole genome shotgun (WGS) entry which is preliminary data.</text>
</comment>
<accession>A0A8J7LJ59</accession>
<reference evidence="2" key="1">
    <citation type="submission" date="2020-10" db="EMBL/GenBank/DDBJ databases">
        <title>Paenihalocynthiibacter styelae gen. nov., sp. nov., isolated from stalked sea squirt Styela clava.</title>
        <authorList>
            <person name="Kim Y.-O."/>
            <person name="Yoon J.-H."/>
        </authorList>
    </citation>
    <scope>NUCLEOTIDE SEQUENCE</scope>
    <source>
        <strain evidence="2">MYP1-1</strain>
    </source>
</reference>
<evidence type="ECO:0000313" key="2">
    <source>
        <dbReference type="EMBL" id="MBI1492080.1"/>
    </source>
</evidence>
<sequence length="95" mass="10574">MQDLSVLDPKGLFKDVYIIEGITAGECRSVFLDWAISRKDNLDEKSALQALHDIYALAEPDHPMSEVLRAALSAGQKKPRRRGGAMARVRPPLEE</sequence>
<organism evidence="2 3">
    <name type="scientific">Halocynthiibacter styelae</name>
    <dbReference type="NCBI Taxonomy" id="2761955"/>
    <lineage>
        <taxon>Bacteria</taxon>
        <taxon>Pseudomonadati</taxon>
        <taxon>Pseudomonadota</taxon>
        <taxon>Alphaproteobacteria</taxon>
        <taxon>Rhodobacterales</taxon>
        <taxon>Paracoccaceae</taxon>
        <taxon>Halocynthiibacter</taxon>
    </lineage>
</organism>
<feature type="region of interest" description="Disordered" evidence="1">
    <location>
        <begin position="72"/>
        <end position="95"/>
    </location>
</feature>
<proteinExistence type="predicted"/>
<dbReference type="EMBL" id="JADCKQ010000001">
    <property type="protein sequence ID" value="MBI1492080.1"/>
    <property type="molecule type" value="Genomic_DNA"/>
</dbReference>
<keyword evidence="3" id="KW-1185">Reference proteome</keyword>
<evidence type="ECO:0000256" key="1">
    <source>
        <dbReference type="SAM" id="MobiDB-lite"/>
    </source>
</evidence>
<protein>
    <submittedName>
        <fullName evidence="2">Uncharacterized protein</fullName>
    </submittedName>
</protein>
<name>A0A8J7LJ59_9RHOB</name>
<evidence type="ECO:0000313" key="3">
    <source>
        <dbReference type="Proteomes" id="UP000640583"/>
    </source>
</evidence>
<dbReference type="AlphaFoldDB" id="A0A8J7LJ59"/>
<dbReference type="Proteomes" id="UP000640583">
    <property type="component" value="Unassembled WGS sequence"/>
</dbReference>
<gene>
    <name evidence="2" type="ORF">H1D41_00360</name>
</gene>
<dbReference type="RefSeq" id="WP_228847048.1">
    <property type="nucleotide sequence ID" value="NZ_JADCKQ010000001.1"/>
</dbReference>